<evidence type="ECO:0000256" key="6">
    <source>
        <dbReference type="ARBA" id="ARBA00038511"/>
    </source>
</evidence>
<dbReference type="VEuPathDB" id="AmoebaDB:EIN_096110"/>
<gene>
    <name evidence="14" type="ORF">EIN_096110</name>
</gene>
<dbReference type="InterPro" id="IPR056149">
    <property type="entry name" value="PRP5/DDX46/KHDC4_KH"/>
</dbReference>
<keyword evidence="15" id="KW-1185">Reference proteome</keyword>
<evidence type="ECO:0000313" key="14">
    <source>
        <dbReference type="EMBL" id="ELP87354.1"/>
    </source>
</evidence>
<feature type="domain" description="DEAD-box RNA helicase Q" evidence="13">
    <location>
        <begin position="133"/>
        <end position="161"/>
    </location>
</feature>
<keyword evidence="2 8" id="KW-0547">Nucleotide-binding</keyword>
<evidence type="ECO:0000256" key="1">
    <source>
        <dbReference type="ARBA" id="ARBA00012552"/>
    </source>
</evidence>
<dbReference type="PROSITE" id="PS51194">
    <property type="entry name" value="HELICASE_CTER"/>
    <property type="match status" value="1"/>
</dbReference>
<dbReference type="FunFam" id="3.40.50.300:FF:000079">
    <property type="entry name" value="probable ATP-dependent RNA helicase DDX17"/>
    <property type="match status" value="1"/>
</dbReference>
<dbReference type="GO" id="GO:0003676">
    <property type="term" value="F:nucleic acid binding"/>
    <property type="evidence" value="ECO:0007669"/>
    <property type="project" value="InterPro"/>
</dbReference>
<feature type="region of interest" description="Disordered" evidence="10">
    <location>
        <begin position="1"/>
        <end position="62"/>
    </location>
</feature>
<dbReference type="PROSITE" id="PS51192">
    <property type="entry name" value="HELICASE_ATP_BIND_1"/>
    <property type="match status" value="1"/>
</dbReference>
<dbReference type="CDD" id="cd18787">
    <property type="entry name" value="SF2_C_DEAD"/>
    <property type="match status" value="1"/>
</dbReference>
<dbReference type="GO" id="GO:0016787">
    <property type="term" value="F:hydrolase activity"/>
    <property type="evidence" value="ECO:0007669"/>
    <property type="project" value="UniProtKB-KW"/>
</dbReference>
<reference evidence="14 15" key="1">
    <citation type="submission" date="2012-10" db="EMBL/GenBank/DDBJ databases">
        <authorList>
            <person name="Zafar N."/>
            <person name="Inman J."/>
            <person name="Hall N."/>
            <person name="Lorenzi H."/>
            <person name="Caler E."/>
        </authorList>
    </citation>
    <scope>NUCLEOTIDE SEQUENCE [LARGE SCALE GENOMIC DNA]</scope>
    <source>
        <strain evidence="14 15">IP1</strain>
    </source>
</reference>
<evidence type="ECO:0000256" key="8">
    <source>
        <dbReference type="RuleBase" id="RU000492"/>
    </source>
</evidence>
<dbReference type="OrthoDB" id="196131at2759"/>
<feature type="compositionally biased region" description="Basic and acidic residues" evidence="10">
    <location>
        <begin position="29"/>
        <end position="55"/>
    </location>
</feature>
<dbReference type="InterPro" id="IPR014001">
    <property type="entry name" value="Helicase_ATP-bd"/>
</dbReference>
<dbReference type="SUPFAM" id="SSF52540">
    <property type="entry name" value="P-loop containing nucleoside triphosphate hydrolases"/>
    <property type="match status" value="1"/>
</dbReference>
<feature type="domain" description="Helicase ATP-binding" evidence="11">
    <location>
        <begin position="164"/>
        <end position="342"/>
    </location>
</feature>
<protein>
    <recommendedName>
        <fullName evidence="1">RNA helicase</fullName>
        <ecNumber evidence="1">3.6.4.13</ecNumber>
    </recommendedName>
</protein>
<sequence>MEEEDYDDFLDKMEEESAKQVMEATNKLQELKQKEKTDPVPLEFVDKLPPQKEESSDSEDLTQYKDELTQIKKKRLELLEVDHKTINYLPLVKGLYVEVPDVTRLTDNEVKEIRRVELEGCIVRGKRCPKPIQSWSQCGLNPVMLEIIRILNYDKPTPVQRQAIPAVMSGLDAIVCAKTGSGKTLAYVLPLLKHVLSQPALLPGDGPIAIVFVPIRELAEQINTEIAKFAKFLKLRTTAVFGGMGISSQIGALKRGSEIVVCTPGRMIDILVTNSGRITNLRRVSFVVLDEADRMFDLGFGPQIKHIIDGIRPDKQIVMFSATFPQSVEQSAREFLKKPIEIICGGRSHVSDTIDQDVVVLPKEDKLQTVVAIVKTQKAQGGRILIFTETQKNCDELYQCLMNEDIGCLLLHGGIDQVDRQNTINEFKSGVGKTVMVATSVCARGIDVKGLELVINYDCPNHMEDYVHRVGRTGRAGQRGKAITFITKEEDMYSDDIVKALTLSGGRISKELSELNEGWKTKKLFLETKKRKMGYGGSGFKFDKKEEIKNLETKVGAYLEEEAGGETLKERVENKKMEEEMEENKIPVEKREAVRKALEAIDRLNKKIAKATSDGYQTEVVINDFSLQSRFVLTNKEKLLPVMQSCNVKITTKGTYVPEGKPVPAGTQKLYLLIEGKTEEDLSRAKREIKVLLKEIADKYRDKVIHEKTFSNII</sequence>
<dbReference type="PROSITE" id="PS00039">
    <property type="entry name" value="DEAD_ATP_HELICASE"/>
    <property type="match status" value="1"/>
</dbReference>
<dbReference type="RefSeq" id="XP_004254125.1">
    <property type="nucleotide sequence ID" value="XM_004254077.1"/>
</dbReference>
<dbReference type="InterPro" id="IPR014014">
    <property type="entry name" value="RNA_helicase_DEAD_Q_motif"/>
</dbReference>
<dbReference type="InterPro" id="IPR001650">
    <property type="entry name" value="Helicase_C-like"/>
</dbReference>
<evidence type="ECO:0000256" key="3">
    <source>
        <dbReference type="ARBA" id="ARBA00022801"/>
    </source>
</evidence>
<dbReference type="OMA" id="GFQCKIE"/>
<proteinExistence type="inferred from homology"/>
<dbReference type="GeneID" id="14886369"/>
<evidence type="ECO:0000259" key="13">
    <source>
        <dbReference type="PROSITE" id="PS51195"/>
    </source>
</evidence>
<dbReference type="EMBL" id="KB206860">
    <property type="protein sequence ID" value="ELP87354.1"/>
    <property type="molecule type" value="Genomic_DNA"/>
</dbReference>
<evidence type="ECO:0000256" key="4">
    <source>
        <dbReference type="ARBA" id="ARBA00022806"/>
    </source>
</evidence>
<dbReference type="Pfam" id="PF00270">
    <property type="entry name" value="DEAD"/>
    <property type="match status" value="1"/>
</dbReference>
<keyword evidence="5 8" id="KW-0067">ATP-binding</keyword>
<dbReference type="GO" id="GO:0003724">
    <property type="term" value="F:RNA helicase activity"/>
    <property type="evidence" value="ECO:0007669"/>
    <property type="project" value="UniProtKB-EC"/>
</dbReference>
<feature type="coiled-coil region" evidence="9">
    <location>
        <begin position="675"/>
        <end position="702"/>
    </location>
</feature>
<dbReference type="Pfam" id="PF00271">
    <property type="entry name" value="Helicase_C"/>
    <property type="match status" value="1"/>
</dbReference>
<dbReference type="KEGG" id="eiv:EIN_096110"/>
<keyword evidence="4 8" id="KW-0347">Helicase</keyword>
<accession>A0A0A1U0F4</accession>
<feature type="compositionally biased region" description="Basic and acidic residues" evidence="10">
    <location>
        <begin position="9"/>
        <end position="18"/>
    </location>
</feature>
<feature type="domain" description="Helicase C-terminal" evidence="12">
    <location>
        <begin position="353"/>
        <end position="516"/>
    </location>
</feature>
<dbReference type="Proteomes" id="UP000014680">
    <property type="component" value="Unassembled WGS sequence"/>
</dbReference>
<evidence type="ECO:0000256" key="10">
    <source>
        <dbReference type="SAM" id="MobiDB-lite"/>
    </source>
</evidence>
<evidence type="ECO:0000256" key="7">
    <source>
        <dbReference type="PROSITE-ProRule" id="PRU00552"/>
    </source>
</evidence>
<dbReference type="GO" id="GO:0005524">
    <property type="term" value="F:ATP binding"/>
    <property type="evidence" value="ECO:0007669"/>
    <property type="project" value="UniProtKB-KW"/>
</dbReference>
<keyword evidence="3 8" id="KW-0378">Hydrolase</keyword>
<dbReference type="InterPro" id="IPR000629">
    <property type="entry name" value="RNA-helicase_DEAD-box_CS"/>
</dbReference>
<dbReference type="Pfam" id="PF23469">
    <property type="entry name" value="KH_12"/>
    <property type="match status" value="1"/>
</dbReference>
<dbReference type="InterPro" id="IPR027417">
    <property type="entry name" value="P-loop_NTPase"/>
</dbReference>
<dbReference type="SMART" id="SM00487">
    <property type="entry name" value="DEXDc"/>
    <property type="match status" value="1"/>
</dbReference>
<dbReference type="SMART" id="SM00490">
    <property type="entry name" value="HELICc"/>
    <property type="match status" value="1"/>
</dbReference>
<evidence type="ECO:0000256" key="2">
    <source>
        <dbReference type="ARBA" id="ARBA00022741"/>
    </source>
</evidence>
<feature type="short sequence motif" description="Q motif" evidence="7">
    <location>
        <begin position="133"/>
        <end position="161"/>
    </location>
</feature>
<name>A0A0A1U0F4_ENTIV</name>
<dbReference type="EC" id="3.6.4.13" evidence="1"/>
<dbReference type="PROSITE" id="PS51195">
    <property type="entry name" value="Q_MOTIF"/>
    <property type="match status" value="1"/>
</dbReference>
<evidence type="ECO:0000259" key="11">
    <source>
        <dbReference type="PROSITE" id="PS51192"/>
    </source>
</evidence>
<evidence type="ECO:0000259" key="12">
    <source>
        <dbReference type="PROSITE" id="PS51194"/>
    </source>
</evidence>
<dbReference type="InterPro" id="IPR011545">
    <property type="entry name" value="DEAD/DEAH_box_helicase_dom"/>
</dbReference>
<dbReference type="Gene3D" id="3.40.50.300">
    <property type="entry name" value="P-loop containing nucleotide triphosphate hydrolases"/>
    <property type="match status" value="2"/>
</dbReference>
<evidence type="ECO:0000256" key="5">
    <source>
        <dbReference type="ARBA" id="ARBA00022840"/>
    </source>
</evidence>
<dbReference type="PANTHER" id="PTHR47958">
    <property type="entry name" value="ATP-DEPENDENT RNA HELICASE DBP3"/>
    <property type="match status" value="1"/>
</dbReference>
<evidence type="ECO:0000313" key="15">
    <source>
        <dbReference type="Proteomes" id="UP000014680"/>
    </source>
</evidence>
<comment type="similarity">
    <text evidence="6">Belongs to the DEAD box helicase family. DDX46/PRP5 subfamily.</text>
</comment>
<organism evidence="14 15">
    <name type="scientific">Entamoeba invadens IP1</name>
    <dbReference type="NCBI Taxonomy" id="370355"/>
    <lineage>
        <taxon>Eukaryota</taxon>
        <taxon>Amoebozoa</taxon>
        <taxon>Evosea</taxon>
        <taxon>Archamoebae</taxon>
        <taxon>Mastigamoebida</taxon>
        <taxon>Entamoebidae</taxon>
        <taxon>Entamoeba</taxon>
    </lineage>
</organism>
<keyword evidence="9" id="KW-0175">Coiled coil</keyword>
<dbReference type="AlphaFoldDB" id="A0A0A1U0F4"/>
<evidence type="ECO:0000256" key="9">
    <source>
        <dbReference type="SAM" id="Coils"/>
    </source>
</evidence>